<feature type="compositionally biased region" description="Basic and acidic residues" evidence="1">
    <location>
        <begin position="26"/>
        <end position="37"/>
    </location>
</feature>
<dbReference type="SMART" id="SM00785">
    <property type="entry name" value="AARP2CN"/>
    <property type="match status" value="1"/>
</dbReference>
<dbReference type="Pfam" id="PF04950">
    <property type="entry name" value="RIBIOP_C"/>
    <property type="match status" value="1"/>
</dbReference>
<feature type="region of interest" description="Disordered" evidence="1">
    <location>
        <begin position="1"/>
        <end position="43"/>
    </location>
</feature>
<name>A0A4S2LNK6_OPIFE</name>
<accession>A0A4S2LNK6</accession>
<dbReference type="PANTHER" id="PTHR12858:SF2">
    <property type="entry name" value="RIBOSOME BIOGENESIS PROTEIN BMS1 HOMOLOG"/>
    <property type="match status" value="1"/>
</dbReference>
<dbReference type="EMBL" id="SJOL01007654">
    <property type="protein sequence ID" value="TGZ62197.1"/>
    <property type="molecule type" value="Genomic_DNA"/>
</dbReference>
<dbReference type="PANTHER" id="PTHR12858">
    <property type="entry name" value="RIBOSOME BIOGENESIS PROTEIN"/>
    <property type="match status" value="1"/>
</dbReference>
<feature type="region of interest" description="Disordered" evidence="1">
    <location>
        <begin position="535"/>
        <end position="618"/>
    </location>
</feature>
<dbReference type="GO" id="GO:0003924">
    <property type="term" value="F:GTPase activity"/>
    <property type="evidence" value="ECO:0007669"/>
    <property type="project" value="TreeGrafter"/>
</dbReference>
<feature type="domain" description="Ribosome biogenesis protein BMS1/TSR1 C-terminal" evidence="3">
    <location>
        <begin position="613"/>
        <end position="920"/>
    </location>
</feature>
<keyword evidence="5" id="KW-1185">Reference proteome</keyword>
<feature type="compositionally biased region" description="Acidic residues" evidence="1">
    <location>
        <begin position="549"/>
        <end position="585"/>
    </location>
</feature>
<dbReference type="GO" id="GO:0030686">
    <property type="term" value="C:90S preribosome"/>
    <property type="evidence" value="ECO:0007669"/>
    <property type="project" value="TreeGrafter"/>
</dbReference>
<evidence type="ECO:0000313" key="4">
    <source>
        <dbReference type="EMBL" id="TGZ62197.1"/>
    </source>
</evidence>
<feature type="region of interest" description="Disordered" evidence="1">
    <location>
        <begin position="314"/>
        <end position="356"/>
    </location>
</feature>
<sequence length="1111" mass="123981">MPPTYRTNDRLDEGKKKHRVRQSGPKADKKQLKDKKAPSHNVKAFAVQHTTKAARLVQRTLDYQTKKQHLPQSSHVVNASPPMVVALVGPPKSDPTSEEPVSEFSKPGDYLIAEVRRLARMIVVKIPRATDWRTSHPYMLIDRLEDITDSTLLSESPHADRTVSMYGWVRGAPLPPALTSPGIHIAGLGDFTLANCTRQPDPCPLPNQIAALANVASSTGKPSRHLAERDRKIYAPMSSLGGVLFDRDATYIDLGGSHYLTQQRQRGGRSQVVTQTALDEVHATFGHLGGLDEQMESEHRVRILGDTPYLLGKQIDMDDEEMNTVTDTTDNESEDFDEEDDQSTERTASVTQTESVEDAKVFSDNLFAGFLVPAGTEPSRQPPAETRKHHQSSSNKNVHLEVKQVLDDIEWRTTRPARINWNRIIYGQVQSSENDEATTKPTVDGLFRVPSQQGFNDHPNLGMTVKTHDFTIPLRFGSSASPPTDWTDPGMLERIANRFTTGQWDASEDAQTLLQTDAEARAALAAQEAHKYAAASASKVRYRGASDGYSDEEMEEVDGGGEEDVADSYDTSDESGAEIASDEDVFAGSDKQSGDSGGQESDAEKDDPNAEFEKRLLRPTKRQKLLEKRKRHKALFEKLYEAAGGGSEATAFYDKLLAAKEAQLAANRAVLQSLSEEAVEQLEGFPPGAYVRLEFRGIPYQFVDRFNPCQPLVAGGLPSAEEAKGYIQVRFRTHRWLKRVLRSNDPITVSIGWRRYQTVGVFSKEEHNLRNRFLKYSLPHEHCLITIYGPLVPAKTGVTLFVNSAWRPQSDASGLPTFRVAGTGSVTATDQSFQIMKKLKLIGEPYKIFSKTAFIRGMFNSALEVSKMVGARIQTVSNVRGLIKSALTNPSVSQPGDFRATFEAQLRRSDLVFLRTFVAVELPRYYNPVLNRLCPVEGEEEVGPADTHGWRLMRTLTELRKETGAKAEVNTDSHYKPIQRPVHVPTPLYVPTKLVAALPFAQKPKMSNKMARELLGGDKVKAAVFGDLPPPIKAAADRNTETREELLSRLRQLHADYKQRQRAKMVARVSKHKQEMAKLEQKRLANERQRRKAFFARQGGRRRGKKSDRSE</sequence>
<dbReference type="GO" id="GO:0000462">
    <property type="term" value="P:maturation of SSU-rRNA from tricistronic rRNA transcript (SSU-rRNA, 5.8S rRNA, LSU-rRNA)"/>
    <property type="evidence" value="ECO:0007669"/>
    <property type="project" value="TreeGrafter"/>
</dbReference>
<evidence type="ECO:0000313" key="5">
    <source>
        <dbReference type="Proteomes" id="UP000308267"/>
    </source>
</evidence>
<protein>
    <recommendedName>
        <fullName evidence="6">Ribosome biogenesis protein BMS1/TSR1 C-terminal domain-containing protein</fullName>
    </recommendedName>
</protein>
<feature type="compositionally biased region" description="Acidic residues" evidence="1">
    <location>
        <begin position="329"/>
        <end position="342"/>
    </location>
</feature>
<gene>
    <name evidence="4" type="ORF">CRM22_007583</name>
</gene>
<feature type="compositionally biased region" description="Basic and acidic residues" evidence="1">
    <location>
        <begin position="606"/>
        <end position="616"/>
    </location>
</feature>
<dbReference type="GO" id="GO:0034511">
    <property type="term" value="F:U3 snoRNA binding"/>
    <property type="evidence" value="ECO:0007669"/>
    <property type="project" value="TreeGrafter"/>
</dbReference>
<dbReference type="GO" id="GO:0005525">
    <property type="term" value="F:GTP binding"/>
    <property type="evidence" value="ECO:0007669"/>
    <property type="project" value="TreeGrafter"/>
</dbReference>
<dbReference type="Proteomes" id="UP000308267">
    <property type="component" value="Unassembled WGS sequence"/>
</dbReference>
<dbReference type="GO" id="GO:0005634">
    <property type="term" value="C:nucleus"/>
    <property type="evidence" value="ECO:0007669"/>
    <property type="project" value="InterPro"/>
</dbReference>
<evidence type="ECO:0000256" key="1">
    <source>
        <dbReference type="SAM" id="MobiDB-lite"/>
    </source>
</evidence>
<evidence type="ECO:0008006" key="6">
    <source>
        <dbReference type="Google" id="ProtNLM"/>
    </source>
</evidence>
<organism evidence="4 5">
    <name type="scientific">Opisthorchis felineus</name>
    <dbReference type="NCBI Taxonomy" id="147828"/>
    <lineage>
        <taxon>Eukaryota</taxon>
        <taxon>Metazoa</taxon>
        <taxon>Spiralia</taxon>
        <taxon>Lophotrochozoa</taxon>
        <taxon>Platyhelminthes</taxon>
        <taxon>Trematoda</taxon>
        <taxon>Digenea</taxon>
        <taxon>Opisthorchiida</taxon>
        <taxon>Opisthorchiata</taxon>
        <taxon>Opisthorchiidae</taxon>
        <taxon>Opisthorchis</taxon>
    </lineage>
</organism>
<dbReference type="GO" id="GO:0000479">
    <property type="term" value="P:endonucleolytic cleavage of tricistronic rRNA transcript (SSU-rRNA, 5.8S rRNA, LSU-rRNA)"/>
    <property type="evidence" value="ECO:0007669"/>
    <property type="project" value="TreeGrafter"/>
</dbReference>
<feature type="compositionally biased region" description="Basic and acidic residues" evidence="1">
    <location>
        <begin position="1072"/>
        <end position="1088"/>
    </location>
</feature>
<proteinExistence type="predicted"/>
<feature type="region of interest" description="Disordered" evidence="1">
    <location>
        <begin position="372"/>
        <end position="396"/>
    </location>
</feature>
<reference evidence="4 5" key="1">
    <citation type="journal article" date="2019" name="BMC Genomics">
        <title>New insights from Opisthorchis felineus genome: update on genomics of the epidemiologically important liver flukes.</title>
        <authorList>
            <person name="Ershov N.I."/>
            <person name="Mordvinov V.A."/>
            <person name="Prokhortchouk E.B."/>
            <person name="Pakharukova M.Y."/>
            <person name="Gunbin K.V."/>
            <person name="Ustyantsev K."/>
            <person name="Genaev M.A."/>
            <person name="Blinov A.G."/>
            <person name="Mazur A."/>
            <person name="Boulygina E."/>
            <person name="Tsygankova S."/>
            <person name="Khrameeva E."/>
            <person name="Chekanov N."/>
            <person name="Fan G."/>
            <person name="Xiao A."/>
            <person name="Zhang H."/>
            <person name="Xu X."/>
            <person name="Yang H."/>
            <person name="Solovyev V."/>
            <person name="Lee S.M."/>
            <person name="Liu X."/>
            <person name="Afonnikov D.A."/>
            <person name="Skryabin K.G."/>
        </authorList>
    </citation>
    <scope>NUCLEOTIDE SEQUENCE [LARGE SCALE GENOMIC DNA]</scope>
    <source>
        <strain evidence="4">AK-0245</strain>
        <tissue evidence="4">Whole organism</tissue>
    </source>
</reference>
<dbReference type="AlphaFoldDB" id="A0A4S2LNK6"/>
<dbReference type="Pfam" id="PF08142">
    <property type="entry name" value="AARP2CN"/>
    <property type="match status" value="1"/>
</dbReference>
<evidence type="ECO:0000259" key="2">
    <source>
        <dbReference type="SMART" id="SM00785"/>
    </source>
</evidence>
<feature type="domain" description="AARP2CN" evidence="2">
    <location>
        <begin position="114"/>
        <end position="203"/>
    </location>
</feature>
<dbReference type="InterPro" id="IPR007034">
    <property type="entry name" value="BMS1_TSR1_C"/>
</dbReference>
<evidence type="ECO:0000259" key="3">
    <source>
        <dbReference type="SMART" id="SM01362"/>
    </source>
</evidence>
<feature type="region of interest" description="Disordered" evidence="1">
    <location>
        <begin position="1068"/>
        <end position="1111"/>
    </location>
</feature>
<comment type="caution">
    <text evidence="4">The sequence shown here is derived from an EMBL/GenBank/DDBJ whole genome shotgun (WGS) entry which is preliminary data.</text>
</comment>
<feature type="compositionally biased region" description="Basic residues" evidence="1">
    <location>
        <begin position="1089"/>
        <end position="1111"/>
    </location>
</feature>
<dbReference type="OrthoDB" id="10260897at2759"/>
<dbReference type="InterPro" id="IPR039761">
    <property type="entry name" value="Bms1/Tsr1"/>
</dbReference>
<dbReference type="SMART" id="SM01362">
    <property type="entry name" value="DUF663"/>
    <property type="match status" value="1"/>
</dbReference>
<dbReference type="InterPro" id="IPR012948">
    <property type="entry name" value="AARP2CN"/>
</dbReference>